<evidence type="ECO:0000313" key="2">
    <source>
        <dbReference type="EMBL" id="UOE25321.1"/>
    </source>
</evidence>
<accession>A0ABY4AT31</accession>
<keyword evidence="1" id="KW-1133">Transmembrane helix</keyword>
<evidence type="ECO:0000313" key="3">
    <source>
        <dbReference type="Proteomes" id="UP000831304"/>
    </source>
</evidence>
<protein>
    <recommendedName>
        <fullName evidence="4">Small multidrug efflux protein</fullName>
    </recommendedName>
</protein>
<dbReference type="EMBL" id="CP094533">
    <property type="protein sequence ID" value="UOE25321.1"/>
    <property type="molecule type" value="Genomic_DNA"/>
</dbReference>
<keyword evidence="1" id="KW-0472">Membrane</keyword>
<proteinExistence type="predicted"/>
<feature type="transmembrane region" description="Helical" evidence="1">
    <location>
        <begin position="98"/>
        <end position="125"/>
    </location>
</feature>
<reference evidence="2 3" key="1">
    <citation type="submission" date="2022-03" db="EMBL/GenBank/DDBJ databases">
        <title>Agromyces sp. isolated from the gut of P. brevitarsis seulensis larvae.</title>
        <authorList>
            <person name="Won M."/>
            <person name="Kwon S.-W."/>
        </authorList>
    </citation>
    <scope>NUCLEOTIDE SEQUENCE [LARGE SCALE GENOMIC DNA]</scope>
    <source>
        <strain evidence="2 3">KACC 16215</strain>
    </source>
</reference>
<keyword evidence="3" id="KW-1185">Reference proteome</keyword>
<dbReference type="RefSeq" id="WP_243568219.1">
    <property type="nucleotide sequence ID" value="NZ_BAAARD010000008.1"/>
</dbReference>
<name>A0ABY4AT31_9MICO</name>
<feature type="transmembrane region" description="Helical" evidence="1">
    <location>
        <begin position="42"/>
        <end position="66"/>
    </location>
</feature>
<organism evidence="2 3">
    <name type="scientific">Agromyces soli</name>
    <dbReference type="NCBI Taxonomy" id="659012"/>
    <lineage>
        <taxon>Bacteria</taxon>
        <taxon>Bacillati</taxon>
        <taxon>Actinomycetota</taxon>
        <taxon>Actinomycetes</taxon>
        <taxon>Micrococcales</taxon>
        <taxon>Microbacteriaceae</taxon>
        <taxon>Agromyces</taxon>
    </lineage>
</organism>
<gene>
    <name evidence="2" type="ORF">MTP13_13370</name>
</gene>
<dbReference type="Proteomes" id="UP000831304">
    <property type="component" value="Chromosome"/>
</dbReference>
<keyword evidence="1" id="KW-0812">Transmembrane</keyword>
<feature type="transmembrane region" description="Helical" evidence="1">
    <location>
        <begin position="131"/>
        <end position="156"/>
    </location>
</feature>
<evidence type="ECO:0000256" key="1">
    <source>
        <dbReference type="SAM" id="Phobius"/>
    </source>
</evidence>
<evidence type="ECO:0008006" key="4">
    <source>
        <dbReference type="Google" id="ProtNLM"/>
    </source>
</evidence>
<sequence length="157" mass="16508">MIDALQDFAGSLPTYLQWLGVMLVAAVPFVESYFGSVVGVLIGLPPAVAIGVAVIGNVVSMLIFVLTAHGVRSKVVAGKEASEESPRREKLRRAFDKYGVAGVSIVGQTMLPSQLTSAAMVSFGASRNAVIFWQIVSIVLWGVVFGVLATLGVSLAR</sequence>